<comment type="caution">
    <text evidence="3">The sequence shown here is derived from an EMBL/GenBank/DDBJ whole genome shotgun (WGS) entry which is preliminary data.</text>
</comment>
<reference evidence="3 4" key="1">
    <citation type="submission" date="2018-09" db="EMBL/GenBank/DDBJ databases">
        <title>Genomic investigation of the strawberry pathogen Phytophthora fragariae indicates pathogenicity is determined by transcriptional variation in three key races.</title>
        <authorList>
            <person name="Adams T.M."/>
            <person name="Armitage A.D."/>
            <person name="Sobczyk M.K."/>
            <person name="Bates H.J."/>
            <person name="Dunwell J.M."/>
            <person name="Nellist C.F."/>
            <person name="Harrison R.J."/>
        </authorList>
    </citation>
    <scope>NUCLEOTIDE SEQUENCE [LARGE SCALE GENOMIC DNA]</scope>
    <source>
        <strain evidence="3 4">SCRP324</strain>
    </source>
</reference>
<feature type="transmembrane region" description="Helical" evidence="2">
    <location>
        <begin position="516"/>
        <end position="540"/>
    </location>
</feature>
<dbReference type="AlphaFoldDB" id="A0A6A3LM26"/>
<feature type="transmembrane region" description="Helical" evidence="2">
    <location>
        <begin position="38"/>
        <end position="62"/>
    </location>
</feature>
<feature type="compositionally biased region" description="Polar residues" evidence="1">
    <location>
        <begin position="553"/>
        <end position="576"/>
    </location>
</feature>
<evidence type="ECO:0000256" key="1">
    <source>
        <dbReference type="SAM" id="MobiDB-lite"/>
    </source>
</evidence>
<dbReference type="OrthoDB" id="64243at2759"/>
<evidence type="ECO:0000313" key="4">
    <source>
        <dbReference type="Proteomes" id="UP000435112"/>
    </source>
</evidence>
<proteinExistence type="predicted"/>
<evidence type="ECO:0008006" key="5">
    <source>
        <dbReference type="Google" id="ProtNLM"/>
    </source>
</evidence>
<keyword evidence="2" id="KW-1133">Transmembrane helix</keyword>
<accession>A0A6A3LM26</accession>
<feature type="transmembrane region" description="Helical" evidence="2">
    <location>
        <begin position="336"/>
        <end position="362"/>
    </location>
</feature>
<feature type="transmembrane region" description="Helical" evidence="2">
    <location>
        <begin position="369"/>
        <end position="392"/>
    </location>
</feature>
<feature type="transmembrane region" description="Helical" evidence="2">
    <location>
        <begin position="428"/>
        <end position="445"/>
    </location>
</feature>
<dbReference type="EMBL" id="QXFU01000797">
    <property type="protein sequence ID" value="KAE9020259.1"/>
    <property type="molecule type" value="Genomic_DNA"/>
</dbReference>
<organism evidence="3 4">
    <name type="scientific">Phytophthora rubi</name>
    <dbReference type="NCBI Taxonomy" id="129364"/>
    <lineage>
        <taxon>Eukaryota</taxon>
        <taxon>Sar</taxon>
        <taxon>Stramenopiles</taxon>
        <taxon>Oomycota</taxon>
        <taxon>Peronosporomycetes</taxon>
        <taxon>Peronosporales</taxon>
        <taxon>Peronosporaceae</taxon>
        <taxon>Phytophthora</taxon>
    </lineage>
</organism>
<dbReference type="Proteomes" id="UP000435112">
    <property type="component" value="Unassembled WGS sequence"/>
</dbReference>
<name>A0A6A3LM26_9STRA</name>
<evidence type="ECO:0000313" key="3">
    <source>
        <dbReference type="EMBL" id="KAE9020259.1"/>
    </source>
</evidence>
<gene>
    <name evidence="3" type="ORF">PR002_g12571</name>
</gene>
<evidence type="ECO:0000256" key="2">
    <source>
        <dbReference type="SAM" id="Phobius"/>
    </source>
</evidence>
<keyword evidence="2" id="KW-0472">Membrane</keyword>
<keyword evidence="2" id="KW-0812">Transmembrane</keyword>
<protein>
    <recommendedName>
        <fullName evidence="5">Transmembrane protein</fullName>
    </recommendedName>
</protein>
<sequence>MGPDQKVVASKPGPAIGDKPKVLTDTPFKRRLRLLHRLLVFGTAMWYVVVSLMATDASLVILKDQALYDSGIIPLVSPLIAGYAGTSSIREGPLVMEVLQDSTKPYESGTLFLVSNSSTSFEQCSAVVNSDAANVYKDSFLRWIYDDLQEKTAYNISLFNEVELVLPVVDCAFALINGGGAAIARVNYLVRYKNDTDRMLLLPTSLSIQDYYIAEQYERGSALLLAFSVVEDTQSTLVEHHFAIALDYPYEYKPDFEVCKFFDHTETGFWSLETIPRDSFLKPPKPLLSARQLGFYLDKETSQVNQVNFHWDPPDDAYSALTDWDWHGDAIIRDNWAWVHIIHLLFALDVIFQLSLLLFLVFRSLRQGHLWIGDAFASISNALLYRGIYVVISNHVNGYWTLTEFSLALASSVGGSSTVKYRADMAHADMLTIYMNLVSILSYVLRERVDPIFVMVCFEIGFYSRESMAKILPALQKVIVDYSNTESAYGRVEVDDFLANLSPMRLWTVHPIHQSVWPLLVATFVIIYLTLIVIVGYIVVRKLIQCHSLGFQVSNQDPDSKSSAPRRQSSGLFSKKSQPRELMQFETATGSVLKNRFGVLASYDNYTMVNGQRFASGDAIYCNGFVVANDKFVVATEDLMSLIITKITRARFTNIYVYTIKDGTGVNQTARLVYPSTISWHDLAKVSVSPLS</sequence>
<feature type="region of interest" description="Disordered" evidence="1">
    <location>
        <begin position="553"/>
        <end position="577"/>
    </location>
</feature>